<evidence type="ECO:0000256" key="8">
    <source>
        <dbReference type="ARBA" id="ARBA00032658"/>
    </source>
</evidence>
<dbReference type="RefSeq" id="XP_005188640.2">
    <property type="nucleotide sequence ID" value="XM_005188583.4"/>
</dbReference>
<dbReference type="eggNOG" id="KOG2921">
    <property type="taxonomic scope" value="Eukaryota"/>
</dbReference>
<dbReference type="GO" id="GO:0004222">
    <property type="term" value="F:metalloendopeptidase activity"/>
    <property type="evidence" value="ECO:0007669"/>
    <property type="project" value="InterPro"/>
</dbReference>
<dbReference type="VEuPathDB" id="VectorBase:MDOMA2_013171"/>
<dbReference type="KEGG" id="mde:101898733"/>
<sequence>MDPWIFFGVLIAIYGVLLFFDRFFKSCMHYPYEAFLTNTGLTVGLFHLKWHTTAFNRWVLRLGNNSGNCCRQLINKSFTVGVLVALSLVPIGIILLFITIFGGGGGSGKETDVNNFATGGAANVVKSQGINVEILLPGVNLPLEEIGYYVATLLISTVIHELGHALAAVMEDIPVTGFGFHLYFCLPVAYTEISTDHLNALKWLKKLRILCAGIWHNFVFAGLCYLLLSTMSFMASPLYSLNKNVIVTQVTAQSPLRAKGDRGLVEGNVITHINDCPVSNEDTWYNCLVNSLHFPGFCVSSDFIRLNDESIEIAHHSSDGTLQCCGNNAKLCCFEYIDDFNNDAPVEIPQHVCLDVRRTMEDSYGYCTASGTCERGFCLRPLLKNTTTIMIFKRQSLKAQDAPLKNVIYMGHPLDVTRSIRISQYVPKHEYINPKWCDNFILFLKYNIVFSLGLALINAIPCFGFDGNAIVNTIVNSFLVNRITEKAKRDVVSLIATGIGSLLFLLAVTKVLWISLLRYLF</sequence>
<dbReference type="PANTHER" id="PTHR13325:SF3">
    <property type="entry name" value="MEMBRANE-BOUND TRANSCRIPTION FACTOR SITE-2 PROTEASE"/>
    <property type="match status" value="1"/>
</dbReference>
<dbReference type="OrthoDB" id="69989at2759"/>
<evidence type="ECO:0000256" key="7">
    <source>
        <dbReference type="ARBA" id="ARBA00023136"/>
    </source>
</evidence>
<evidence type="ECO:0000256" key="4">
    <source>
        <dbReference type="ARBA" id="ARBA00014400"/>
    </source>
</evidence>
<dbReference type="EnsemblMetazoa" id="MDOA014758-RA">
    <property type="protein sequence ID" value="MDOA014758-PA"/>
    <property type="gene ID" value="MDOA014758"/>
</dbReference>
<evidence type="ECO:0000256" key="9">
    <source>
        <dbReference type="ARBA" id="ARBA00045828"/>
    </source>
</evidence>
<feature type="transmembrane region" description="Helical" evidence="10">
    <location>
        <begin position="491"/>
        <end position="516"/>
    </location>
</feature>
<protein>
    <recommendedName>
        <fullName evidence="4">Membrane-bound transcription factor site-2 protease</fullName>
        <ecNumber evidence="3">3.4.24.85</ecNumber>
    </recommendedName>
    <alternativeName>
        <fullName evidence="8">Endopeptidase S2P</fullName>
    </alternativeName>
</protein>
<comment type="catalytic activity">
    <reaction evidence="1">
        <text>Cleaves several transcription factors that are type-2 transmembrane proteins within membrane-spanning domains. Known substrates include sterol regulatory element-binding protein (SREBP) -1, SREBP-2 and forms of the transcriptional activator ATF6. SREBP-2 is cleaved at the site 477-DRSRILL-|-CVLTFLCLSFNPLTSLLQWGGA-505. The residues Asn-Pro, 11 residues distal to the site of cleavage in the membrane-spanning domain, are important for cleavage by S2P endopeptidase. Replacement of either of these residues does not prevent cleavage, but there is no cleavage if both of these residues are replaced.</text>
        <dbReference type="EC" id="3.4.24.85"/>
    </reaction>
</comment>
<dbReference type="VEuPathDB" id="VectorBase:MDOA014758"/>
<dbReference type="AlphaFoldDB" id="A0A1I8NG20"/>
<name>A0A1I8NG20_MUSDO</name>
<dbReference type="Pfam" id="PF02163">
    <property type="entry name" value="Peptidase_M50"/>
    <property type="match status" value="1"/>
</dbReference>
<feature type="domain" description="Peptidase M50" evidence="11">
    <location>
        <begin position="149"/>
        <end position="494"/>
    </location>
</feature>
<feature type="transmembrane region" description="Helical" evidence="10">
    <location>
        <begin position="207"/>
        <end position="228"/>
    </location>
</feature>
<dbReference type="InterPro" id="IPR008915">
    <property type="entry name" value="Peptidase_M50"/>
</dbReference>
<dbReference type="GO" id="GO:1905897">
    <property type="term" value="P:regulation of response to endoplasmic reticulum stress"/>
    <property type="evidence" value="ECO:0007669"/>
    <property type="project" value="TreeGrafter"/>
</dbReference>
<keyword evidence="6 10" id="KW-1133">Transmembrane helix</keyword>
<evidence type="ECO:0000256" key="1">
    <source>
        <dbReference type="ARBA" id="ARBA00001350"/>
    </source>
</evidence>
<evidence type="ECO:0000256" key="2">
    <source>
        <dbReference type="ARBA" id="ARBA00004127"/>
    </source>
</evidence>
<keyword evidence="5 10" id="KW-0812">Transmembrane</keyword>
<proteinExistence type="predicted"/>
<evidence type="ECO:0000256" key="5">
    <source>
        <dbReference type="ARBA" id="ARBA00022692"/>
    </source>
</evidence>
<comment type="subcellular location">
    <subcellularLocation>
        <location evidence="2">Endomembrane system</location>
        <topology evidence="2">Multi-pass membrane protein</topology>
    </subcellularLocation>
</comment>
<accession>A0A1I8NG20</accession>
<evidence type="ECO:0000256" key="6">
    <source>
        <dbReference type="ARBA" id="ARBA00022989"/>
    </source>
</evidence>
<organism evidence="12">
    <name type="scientific">Musca domestica</name>
    <name type="common">House fly</name>
    <dbReference type="NCBI Taxonomy" id="7370"/>
    <lineage>
        <taxon>Eukaryota</taxon>
        <taxon>Metazoa</taxon>
        <taxon>Ecdysozoa</taxon>
        <taxon>Arthropoda</taxon>
        <taxon>Hexapoda</taxon>
        <taxon>Insecta</taxon>
        <taxon>Pterygota</taxon>
        <taxon>Neoptera</taxon>
        <taxon>Endopterygota</taxon>
        <taxon>Diptera</taxon>
        <taxon>Brachycera</taxon>
        <taxon>Muscomorpha</taxon>
        <taxon>Muscoidea</taxon>
        <taxon>Muscidae</taxon>
        <taxon>Musca</taxon>
    </lineage>
</organism>
<comment type="function">
    <text evidence="9">Zinc metalloprotease that mediates intramembrane proteolysis of proteins such as ATF6, ATF6B, SREBF1/SREBP1 and SREBF2/SREBP2. Catalyzes the second step in the proteolytic activation of the sterol regulatory element-binding proteins (SREBPs) SREBF1/SREBP1 and SREBF2/SREBP2: cleaves SREBPs within the first transmembrane segment, thereby releasing the N-terminal segment with a portion of the transmembrane segment attached. Mature N-terminal SREBP fragments shuttle to the nucleus and activate gene transcription. Also mediates the second step in the proteolytic activation of the cyclic AMP-dependent transcription factor ATF-6 (ATF6 and ATF6B). Involved in intramembrane proteolysis during bone formation. In astrocytes and osteoblasts, upon DNA damage and ER stress, mediates the second step of the regulated intramembrane proteolytic activation of the transcription factor CREB3L1, leading to the inhibition of cell-cycle progression.</text>
</comment>
<dbReference type="GO" id="GO:0012505">
    <property type="term" value="C:endomembrane system"/>
    <property type="evidence" value="ECO:0007669"/>
    <property type="project" value="UniProtKB-SubCell"/>
</dbReference>
<dbReference type="GO" id="GO:0005737">
    <property type="term" value="C:cytoplasm"/>
    <property type="evidence" value="ECO:0007669"/>
    <property type="project" value="TreeGrafter"/>
</dbReference>
<evidence type="ECO:0000259" key="11">
    <source>
        <dbReference type="Pfam" id="PF02163"/>
    </source>
</evidence>
<dbReference type="EC" id="3.4.24.85" evidence="3"/>
<feature type="transmembrane region" description="Helical" evidence="10">
    <location>
        <begin position="6"/>
        <end position="24"/>
    </location>
</feature>
<dbReference type="InterPro" id="IPR001193">
    <property type="entry name" value="MBTPS2"/>
</dbReference>
<keyword evidence="7 10" id="KW-0472">Membrane</keyword>
<evidence type="ECO:0000256" key="10">
    <source>
        <dbReference type="SAM" id="Phobius"/>
    </source>
</evidence>
<dbReference type="GO" id="GO:0031293">
    <property type="term" value="P:membrane protein intracellular domain proteolysis"/>
    <property type="evidence" value="ECO:0007669"/>
    <property type="project" value="TreeGrafter"/>
</dbReference>
<dbReference type="STRING" id="7370.A0A1I8NG20"/>
<reference evidence="12" key="1">
    <citation type="submission" date="2020-05" db="UniProtKB">
        <authorList>
            <consortium name="EnsemblMetazoa"/>
        </authorList>
    </citation>
    <scope>IDENTIFICATION</scope>
    <source>
        <strain evidence="12">Aabys</strain>
    </source>
</reference>
<evidence type="ECO:0000256" key="3">
    <source>
        <dbReference type="ARBA" id="ARBA00012347"/>
    </source>
</evidence>
<evidence type="ECO:0000313" key="12">
    <source>
        <dbReference type="EnsemblMetazoa" id="MDOA014758-PA"/>
    </source>
</evidence>
<feature type="transmembrane region" description="Helical" evidence="10">
    <location>
        <begin position="80"/>
        <end position="101"/>
    </location>
</feature>
<dbReference type="PANTHER" id="PTHR13325">
    <property type="entry name" value="PROTEASE M50 MEMBRANE-BOUND TRANSCRIPTION FACTOR SITE 2 PROTEASE"/>
    <property type="match status" value="1"/>
</dbReference>
<gene>
    <name evidence="12" type="primary">101898733</name>
</gene>
<dbReference type="PRINTS" id="PR01000">
    <property type="entry name" value="SREBPS2PTASE"/>
</dbReference>
<dbReference type="GO" id="GO:0016020">
    <property type="term" value="C:membrane"/>
    <property type="evidence" value="ECO:0007669"/>
    <property type="project" value="InterPro"/>
</dbReference>